<evidence type="ECO:0000313" key="1">
    <source>
        <dbReference type="EMBL" id="XAT63901.1"/>
    </source>
</evidence>
<gene>
    <name evidence="1" type="ORF">LPQ35_00620</name>
</gene>
<organism evidence="1 2">
    <name type="scientific">Geoglobus acetivorans</name>
    <dbReference type="NCBI Taxonomy" id="565033"/>
    <lineage>
        <taxon>Archaea</taxon>
        <taxon>Methanobacteriati</taxon>
        <taxon>Methanobacteriota</taxon>
        <taxon>Archaeoglobi</taxon>
        <taxon>Archaeoglobales</taxon>
        <taxon>Archaeoglobaceae</taxon>
        <taxon>Geoglobus</taxon>
    </lineage>
</organism>
<dbReference type="InterPro" id="IPR021799">
    <property type="entry name" value="PIN-like_prokaryotic"/>
</dbReference>
<dbReference type="PANTHER" id="PTHR39550">
    <property type="entry name" value="SLL0658 PROTEIN"/>
    <property type="match status" value="1"/>
</dbReference>
<dbReference type="RefSeq" id="WP_193808529.1">
    <property type="nucleotide sequence ID" value="NZ_CP087714.1"/>
</dbReference>
<sequence length="163" mass="17573">MSAVSNAGPLIHLAKIGKLHLLKEIFGKILIPQTVKLEVVDRGKERGEPDAFLIESMDWIRVVKDPSGADILSDRAGIHFGEACAIILARSLGVPVLLDDSDARKFALGLGLEVVGSLGVIIKAIKENLISKNEGLADLEKLANVMWINVGVYGKARKIIETL</sequence>
<dbReference type="Pfam" id="PF11848">
    <property type="entry name" value="DUF3368"/>
    <property type="match status" value="1"/>
</dbReference>
<dbReference type="Proteomes" id="UP001492541">
    <property type="component" value="Chromosome"/>
</dbReference>
<dbReference type="GeneID" id="90448141"/>
<evidence type="ECO:0000313" key="2">
    <source>
        <dbReference type="Proteomes" id="UP001492541"/>
    </source>
</evidence>
<accession>A0ABZ3H2V2</accession>
<dbReference type="EMBL" id="CP087714">
    <property type="protein sequence ID" value="XAT63901.1"/>
    <property type="molecule type" value="Genomic_DNA"/>
</dbReference>
<keyword evidence="2" id="KW-1185">Reference proteome</keyword>
<name>A0ABZ3H2V2_GEOAI</name>
<proteinExistence type="predicted"/>
<reference evidence="1 2" key="1">
    <citation type="submission" date="2021-11" db="EMBL/GenBank/DDBJ databases">
        <title>Whole genome of Geoglobus acetivorans.</title>
        <authorList>
            <person name="Liu D."/>
        </authorList>
    </citation>
    <scope>NUCLEOTIDE SEQUENCE [LARGE SCALE GENOMIC DNA]</scope>
    <source>
        <strain evidence="1 2">SBH6</strain>
    </source>
</reference>
<protein>
    <recommendedName>
        <fullName evidence="3">DUF3368 domain-containing protein</fullName>
    </recommendedName>
</protein>
<evidence type="ECO:0008006" key="3">
    <source>
        <dbReference type="Google" id="ProtNLM"/>
    </source>
</evidence>
<dbReference type="PANTHER" id="PTHR39550:SF1">
    <property type="entry name" value="SLL0658 PROTEIN"/>
    <property type="match status" value="1"/>
</dbReference>